<dbReference type="InterPro" id="IPR011006">
    <property type="entry name" value="CheY-like_superfamily"/>
</dbReference>
<evidence type="ECO:0000313" key="4">
    <source>
        <dbReference type="EMBL" id="RPD43051.1"/>
    </source>
</evidence>
<organism evidence="4 5">
    <name type="scientific">Chitinophaga barathri</name>
    <dbReference type="NCBI Taxonomy" id="1647451"/>
    <lineage>
        <taxon>Bacteria</taxon>
        <taxon>Pseudomonadati</taxon>
        <taxon>Bacteroidota</taxon>
        <taxon>Chitinophagia</taxon>
        <taxon>Chitinophagales</taxon>
        <taxon>Chitinophagaceae</taxon>
        <taxon>Chitinophaga</taxon>
    </lineage>
</organism>
<dbReference type="Pfam" id="PF00072">
    <property type="entry name" value="Response_reg"/>
    <property type="match status" value="1"/>
</dbReference>
<accession>A0A3N4MGR0</accession>
<reference evidence="5" key="1">
    <citation type="submission" date="2018-11" db="EMBL/GenBank/DDBJ databases">
        <title>Chitinophaga lutea sp.nov., isolate from arsenic contaminated soil.</title>
        <authorList>
            <person name="Zong Y."/>
        </authorList>
    </citation>
    <scope>NUCLEOTIDE SEQUENCE [LARGE SCALE GENOMIC DNA]</scope>
    <source>
        <strain evidence="5">YLT18</strain>
    </source>
</reference>
<dbReference type="Gene3D" id="3.40.50.2300">
    <property type="match status" value="1"/>
</dbReference>
<gene>
    <name evidence="4" type="ORF">EG028_01810</name>
</gene>
<dbReference type="InterPro" id="IPR051271">
    <property type="entry name" value="2C-system_Tx_regulators"/>
</dbReference>
<comment type="caution">
    <text evidence="4">The sequence shown here is derived from an EMBL/GenBank/DDBJ whole genome shotgun (WGS) entry which is preliminary data.</text>
</comment>
<dbReference type="EMBL" id="RMBX01000001">
    <property type="protein sequence ID" value="RPD43051.1"/>
    <property type="molecule type" value="Genomic_DNA"/>
</dbReference>
<dbReference type="PANTHER" id="PTHR45526:SF1">
    <property type="entry name" value="TRANSCRIPTIONAL REGULATORY PROTEIN DCUR-RELATED"/>
    <property type="match status" value="1"/>
</dbReference>
<sequence>MKLSCVILDDDDLALRLLSDYISRLPQLELRGVFTDARIAKTAIEQSGVDLVILDIQMPDLTGIELLGSLESKPHAIITTSYQDYAYEGFRLQVVDYLLKPFLFERFEMAVNKVLAYHQFLPAQGNRQGYIFVKANGIIEKIPVADILFLEGSKQYVKIFLKERYIITLDSMKNFDAILSAQGFLRVHKSYIVYIHAVDAVDGSCLRIGDYIIPVGKTYRQEIVKKIGFGS</sequence>
<name>A0A3N4MGR0_9BACT</name>
<feature type="domain" description="Response regulatory" evidence="2">
    <location>
        <begin position="4"/>
        <end position="115"/>
    </location>
</feature>
<dbReference type="OrthoDB" id="1646880at2"/>
<evidence type="ECO:0000259" key="2">
    <source>
        <dbReference type="PROSITE" id="PS50110"/>
    </source>
</evidence>
<dbReference type="Gene3D" id="2.40.50.1020">
    <property type="entry name" value="LytTr DNA-binding domain"/>
    <property type="match status" value="1"/>
</dbReference>
<protein>
    <submittedName>
        <fullName evidence="4">DNA-binding response regulator</fullName>
    </submittedName>
</protein>
<dbReference type="InterPro" id="IPR007492">
    <property type="entry name" value="LytTR_DNA-bd_dom"/>
</dbReference>
<dbReference type="Proteomes" id="UP000279089">
    <property type="component" value="Unassembled WGS sequence"/>
</dbReference>
<dbReference type="GO" id="GO:0003677">
    <property type="term" value="F:DNA binding"/>
    <property type="evidence" value="ECO:0007669"/>
    <property type="project" value="UniProtKB-KW"/>
</dbReference>
<dbReference type="PANTHER" id="PTHR45526">
    <property type="entry name" value="TRANSCRIPTIONAL REGULATORY PROTEIN DPIA"/>
    <property type="match status" value="1"/>
</dbReference>
<dbReference type="AlphaFoldDB" id="A0A3N4MGR0"/>
<dbReference type="InterPro" id="IPR001789">
    <property type="entry name" value="Sig_transdc_resp-reg_receiver"/>
</dbReference>
<dbReference type="SMART" id="SM00448">
    <property type="entry name" value="REC"/>
    <property type="match status" value="1"/>
</dbReference>
<dbReference type="PROSITE" id="PS50110">
    <property type="entry name" value="RESPONSE_REGULATORY"/>
    <property type="match status" value="1"/>
</dbReference>
<dbReference type="SMART" id="SM00850">
    <property type="entry name" value="LytTR"/>
    <property type="match status" value="1"/>
</dbReference>
<evidence type="ECO:0000313" key="5">
    <source>
        <dbReference type="Proteomes" id="UP000279089"/>
    </source>
</evidence>
<evidence type="ECO:0000259" key="3">
    <source>
        <dbReference type="PROSITE" id="PS50930"/>
    </source>
</evidence>
<keyword evidence="5" id="KW-1185">Reference proteome</keyword>
<feature type="domain" description="HTH LytTR-type" evidence="3">
    <location>
        <begin position="131"/>
        <end position="229"/>
    </location>
</feature>
<proteinExistence type="predicted"/>
<dbReference type="PROSITE" id="PS50930">
    <property type="entry name" value="HTH_LYTTR"/>
    <property type="match status" value="1"/>
</dbReference>
<evidence type="ECO:0000256" key="1">
    <source>
        <dbReference type="PROSITE-ProRule" id="PRU00169"/>
    </source>
</evidence>
<dbReference type="Pfam" id="PF04397">
    <property type="entry name" value="LytTR"/>
    <property type="match status" value="1"/>
</dbReference>
<feature type="modified residue" description="4-aspartylphosphate" evidence="1">
    <location>
        <position position="55"/>
    </location>
</feature>
<dbReference type="RefSeq" id="WP_120514322.1">
    <property type="nucleotide sequence ID" value="NZ_QXZY01000001.1"/>
</dbReference>
<keyword evidence="1" id="KW-0597">Phosphoprotein</keyword>
<dbReference type="GO" id="GO:0000156">
    <property type="term" value="F:phosphorelay response regulator activity"/>
    <property type="evidence" value="ECO:0007669"/>
    <property type="project" value="TreeGrafter"/>
</dbReference>
<dbReference type="SUPFAM" id="SSF52172">
    <property type="entry name" value="CheY-like"/>
    <property type="match status" value="1"/>
</dbReference>
<keyword evidence="4" id="KW-0238">DNA-binding</keyword>